<evidence type="ECO:0000259" key="1">
    <source>
        <dbReference type="Pfam" id="PF09557"/>
    </source>
</evidence>
<name>A0A2P7QJD5_9SPHN</name>
<accession>A0A2P7QJD5</accession>
<dbReference type="Pfam" id="PF09557">
    <property type="entry name" value="DUF2382"/>
    <property type="match status" value="1"/>
</dbReference>
<sequence length="151" mass="17135">MTNEQDRYRPTGASGRSANIGSGRVIEEQIIPLVEESLAIERRTVETGTVRVRTVLQTREEVARADIYRQAVSIEHVPINREISEVPEPWEDGEVLVIPVVEEVLVVEKRLMLREEIRVTRARQVDKVEQPVALRSMEAVVERQSRAGAKV</sequence>
<gene>
    <name evidence="2" type="ORF">C7I55_20535</name>
</gene>
<comment type="caution">
    <text evidence="2">The sequence shown here is derived from an EMBL/GenBank/DDBJ whole genome shotgun (WGS) entry which is preliminary data.</text>
</comment>
<keyword evidence="3" id="KW-1185">Reference proteome</keyword>
<evidence type="ECO:0000313" key="2">
    <source>
        <dbReference type="EMBL" id="PSJ38074.1"/>
    </source>
</evidence>
<dbReference type="InterPro" id="IPR019060">
    <property type="entry name" value="DUF2382"/>
</dbReference>
<organism evidence="2 3">
    <name type="scientific">Allosphingosinicella deserti</name>
    <dbReference type="NCBI Taxonomy" id="2116704"/>
    <lineage>
        <taxon>Bacteria</taxon>
        <taxon>Pseudomonadati</taxon>
        <taxon>Pseudomonadota</taxon>
        <taxon>Alphaproteobacteria</taxon>
        <taxon>Sphingomonadales</taxon>
        <taxon>Sphingomonadaceae</taxon>
        <taxon>Allosphingosinicella</taxon>
    </lineage>
</organism>
<dbReference type="EMBL" id="PXYI01000007">
    <property type="protein sequence ID" value="PSJ38074.1"/>
    <property type="molecule type" value="Genomic_DNA"/>
</dbReference>
<proteinExistence type="predicted"/>
<protein>
    <recommendedName>
        <fullName evidence="1">DUF2382 domain-containing protein</fullName>
    </recommendedName>
</protein>
<dbReference type="RefSeq" id="WP_106514887.1">
    <property type="nucleotide sequence ID" value="NZ_PXYI01000007.1"/>
</dbReference>
<dbReference type="AlphaFoldDB" id="A0A2P7QJD5"/>
<evidence type="ECO:0000313" key="3">
    <source>
        <dbReference type="Proteomes" id="UP000241167"/>
    </source>
</evidence>
<feature type="domain" description="DUF2382" evidence="1">
    <location>
        <begin position="31"/>
        <end position="140"/>
    </location>
</feature>
<dbReference type="Proteomes" id="UP000241167">
    <property type="component" value="Unassembled WGS sequence"/>
</dbReference>
<reference evidence="2 3" key="1">
    <citation type="submission" date="2018-03" db="EMBL/GenBank/DDBJ databases">
        <title>The draft genome of Sphingosinicella sp. GL-C-18.</title>
        <authorList>
            <person name="Liu L."/>
            <person name="Li L."/>
            <person name="Liang L."/>
            <person name="Zhang X."/>
            <person name="Wang T."/>
        </authorList>
    </citation>
    <scope>NUCLEOTIDE SEQUENCE [LARGE SCALE GENOMIC DNA]</scope>
    <source>
        <strain evidence="2 3">GL-C-18</strain>
    </source>
</reference>